<feature type="transmembrane region" description="Helical" evidence="2">
    <location>
        <begin position="12"/>
        <end position="34"/>
    </location>
</feature>
<dbReference type="Proteomes" id="UP000282211">
    <property type="component" value="Unassembled WGS sequence"/>
</dbReference>
<keyword evidence="2" id="KW-1133">Transmembrane helix</keyword>
<protein>
    <submittedName>
        <fullName evidence="3">Uncharacterized protein</fullName>
    </submittedName>
</protein>
<dbReference type="EMBL" id="RBII01000001">
    <property type="protein sequence ID" value="RKQ71731.1"/>
    <property type="molecule type" value="Genomic_DNA"/>
</dbReference>
<feature type="transmembrane region" description="Helical" evidence="2">
    <location>
        <begin position="40"/>
        <end position="60"/>
    </location>
</feature>
<evidence type="ECO:0000313" key="3">
    <source>
        <dbReference type="EMBL" id="RKQ71731.1"/>
    </source>
</evidence>
<accession>A0A420WL08</accession>
<organism evidence="3 4">
    <name type="scientific">Litorimonas taeanensis</name>
    <dbReference type="NCBI Taxonomy" id="568099"/>
    <lineage>
        <taxon>Bacteria</taxon>
        <taxon>Pseudomonadati</taxon>
        <taxon>Pseudomonadota</taxon>
        <taxon>Alphaproteobacteria</taxon>
        <taxon>Maricaulales</taxon>
        <taxon>Robiginitomaculaceae</taxon>
    </lineage>
</organism>
<keyword evidence="4" id="KW-1185">Reference proteome</keyword>
<keyword evidence="2" id="KW-0472">Membrane</keyword>
<proteinExistence type="predicted"/>
<dbReference type="AlphaFoldDB" id="A0A420WL08"/>
<reference evidence="3 4" key="1">
    <citation type="submission" date="2018-10" db="EMBL/GenBank/DDBJ databases">
        <title>Genomic Encyclopedia of Type Strains, Phase IV (KMG-IV): sequencing the most valuable type-strain genomes for metagenomic binning, comparative biology and taxonomic classification.</title>
        <authorList>
            <person name="Goeker M."/>
        </authorList>
    </citation>
    <scope>NUCLEOTIDE SEQUENCE [LARGE SCALE GENOMIC DNA]</scope>
    <source>
        <strain evidence="3 4">DSM 22008</strain>
    </source>
</reference>
<evidence type="ECO:0000256" key="2">
    <source>
        <dbReference type="SAM" id="Phobius"/>
    </source>
</evidence>
<dbReference type="RefSeq" id="WP_121099479.1">
    <property type="nucleotide sequence ID" value="NZ_RBII01000001.1"/>
</dbReference>
<name>A0A420WL08_9PROT</name>
<keyword evidence="2" id="KW-0812">Transmembrane</keyword>
<sequence>MTNTYSLNGPTSWFGSVTRILFLGCAAVAGLFMLAVSAAFAFFVVAGIAIVGLLAFVFFWGRAKILGKPFGPRAQFEAQAKKMQAEFGAPFADKQASEGPIIDAKHTPDGWSVDD</sequence>
<dbReference type="OrthoDB" id="9891126at2"/>
<comment type="caution">
    <text evidence="3">The sequence shown here is derived from an EMBL/GenBank/DDBJ whole genome shotgun (WGS) entry which is preliminary data.</text>
</comment>
<dbReference type="InParanoid" id="A0A420WL08"/>
<feature type="region of interest" description="Disordered" evidence="1">
    <location>
        <begin position="92"/>
        <end position="115"/>
    </location>
</feature>
<evidence type="ECO:0000313" key="4">
    <source>
        <dbReference type="Proteomes" id="UP000282211"/>
    </source>
</evidence>
<evidence type="ECO:0000256" key="1">
    <source>
        <dbReference type="SAM" id="MobiDB-lite"/>
    </source>
</evidence>
<gene>
    <name evidence="3" type="ORF">DES40_1060</name>
</gene>